<comment type="caution">
    <text evidence="5">The sequence shown here is derived from an EMBL/GenBank/DDBJ whole genome shotgun (WGS) entry which is preliminary data.</text>
</comment>
<dbReference type="EMBL" id="JALDAW010000011">
    <property type="protein sequence ID" value="MDY5167657.1"/>
    <property type="molecule type" value="Genomic_DNA"/>
</dbReference>
<dbReference type="CDD" id="cd01734">
    <property type="entry name" value="YlxS_C"/>
    <property type="match status" value="1"/>
</dbReference>
<comment type="function">
    <text evidence="3">Required for maturation of 30S ribosomal subunits.</text>
</comment>
<dbReference type="Proteomes" id="UP000247612">
    <property type="component" value="Unassembled WGS sequence"/>
</dbReference>
<reference evidence="5" key="2">
    <citation type="submission" date="2022-03" db="EMBL/GenBank/DDBJ databases">
        <title>First case of bacteraemia caused by Dielma fastidiosa in a patient hospitalised with diverticulitis.</title>
        <authorList>
            <person name="Forman-Ankjaer B."/>
            <person name="Hvid-Jensen F."/>
            <person name="Kobel C.M."/>
            <person name="Greve T."/>
        </authorList>
    </citation>
    <scope>NUCLEOTIDE SEQUENCE</scope>
    <source>
        <strain evidence="5">AUH_DF_2021</strain>
    </source>
</reference>
<dbReference type="Pfam" id="PF02576">
    <property type="entry name" value="RimP_N"/>
    <property type="match status" value="1"/>
</dbReference>
<dbReference type="GO" id="GO:0006412">
    <property type="term" value="P:translation"/>
    <property type="evidence" value="ECO:0007669"/>
    <property type="project" value="TreeGrafter"/>
</dbReference>
<dbReference type="PANTHER" id="PTHR33867:SF1">
    <property type="entry name" value="RIBOSOME MATURATION FACTOR RIMP"/>
    <property type="match status" value="1"/>
</dbReference>
<dbReference type="InterPro" id="IPR003728">
    <property type="entry name" value="Ribosome_maturation_RimP"/>
</dbReference>
<dbReference type="STRING" id="1034346.GCA_000313565_01213"/>
<comment type="similarity">
    <text evidence="3">Belongs to the RimP family.</text>
</comment>
<dbReference type="InterPro" id="IPR036847">
    <property type="entry name" value="RimP_C_sf"/>
</dbReference>
<accession>A0A2V2FVJ2</accession>
<feature type="domain" description="Ribosome maturation factor RimP N-terminal" evidence="4">
    <location>
        <begin position="13"/>
        <end position="83"/>
    </location>
</feature>
<keyword evidence="2 3" id="KW-0690">Ribosome biogenesis</keyword>
<keyword evidence="1 3" id="KW-0963">Cytoplasm</keyword>
<evidence type="ECO:0000259" key="4">
    <source>
        <dbReference type="Pfam" id="PF02576"/>
    </source>
</evidence>
<dbReference type="InterPro" id="IPR028998">
    <property type="entry name" value="RimP_C"/>
</dbReference>
<name>A0A2V2FVJ2_9FIRM</name>
<dbReference type="GeneID" id="94439612"/>
<dbReference type="PANTHER" id="PTHR33867">
    <property type="entry name" value="RIBOSOME MATURATION FACTOR RIMP"/>
    <property type="match status" value="1"/>
</dbReference>
<evidence type="ECO:0000256" key="1">
    <source>
        <dbReference type="ARBA" id="ARBA00022490"/>
    </source>
</evidence>
<dbReference type="Gene3D" id="2.30.30.180">
    <property type="entry name" value="Ribosome maturation factor RimP, C-terminal domain"/>
    <property type="match status" value="1"/>
</dbReference>
<protein>
    <recommendedName>
        <fullName evidence="3">Ribosome maturation factor RimP</fullName>
    </recommendedName>
</protein>
<dbReference type="InterPro" id="IPR028989">
    <property type="entry name" value="RimP_N"/>
</dbReference>
<dbReference type="SUPFAM" id="SSF75420">
    <property type="entry name" value="YhbC-like, N-terminal domain"/>
    <property type="match status" value="1"/>
</dbReference>
<dbReference type="HAMAP" id="MF_01077">
    <property type="entry name" value="RimP"/>
    <property type="match status" value="1"/>
</dbReference>
<keyword evidence="7" id="KW-1185">Reference proteome</keyword>
<sequence>MDQLAKIKEAVLPLLNAHDIQLYDVCWTNEGRNKILQIAIMHADGSMDIDGCAEMAELISEKLDEIDVIAHEYMLEVCSPGAERVLRSLDEVKGAVNEYIYAKFISEVKGLREVKGDLLAVEDDELLIAYMDKAVKRQLRVSYQNLSLIRLSVRI</sequence>
<evidence type="ECO:0000256" key="3">
    <source>
        <dbReference type="HAMAP-Rule" id="MF_01077"/>
    </source>
</evidence>
<dbReference type="GO" id="GO:0000028">
    <property type="term" value="P:ribosomal small subunit assembly"/>
    <property type="evidence" value="ECO:0007669"/>
    <property type="project" value="TreeGrafter"/>
</dbReference>
<evidence type="ECO:0000313" key="8">
    <source>
        <dbReference type="Proteomes" id="UP001276902"/>
    </source>
</evidence>
<dbReference type="EMBL" id="QJKH01000006">
    <property type="protein sequence ID" value="PXX79040.1"/>
    <property type="molecule type" value="Genomic_DNA"/>
</dbReference>
<dbReference type="OrthoDB" id="9805006at2"/>
<evidence type="ECO:0000313" key="5">
    <source>
        <dbReference type="EMBL" id="MDY5167657.1"/>
    </source>
</evidence>
<reference evidence="6 7" key="1">
    <citation type="submission" date="2018-05" db="EMBL/GenBank/DDBJ databases">
        <title>Genomic Encyclopedia of Type Strains, Phase IV (KMG-IV): sequencing the most valuable type-strain genomes for metagenomic binning, comparative biology and taxonomic classification.</title>
        <authorList>
            <person name="Goeker M."/>
        </authorList>
    </citation>
    <scope>NUCLEOTIDE SEQUENCE [LARGE SCALE GENOMIC DNA]</scope>
    <source>
        <strain evidence="6 7">JC118</strain>
    </source>
</reference>
<dbReference type="InterPro" id="IPR035956">
    <property type="entry name" value="RimP_N_sf"/>
</dbReference>
<dbReference type="GO" id="GO:0005829">
    <property type="term" value="C:cytosol"/>
    <property type="evidence" value="ECO:0007669"/>
    <property type="project" value="TreeGrafter"/>
</dbReference>
<organism evidence="5 8">
    <name type="scientific">Dielma fastidiosa</name>
    <dbReference type="NCBI Taxonomy" id="1034346"/>
    <lineage>
        <taxon>Bacteria</taxon>
        <taxon>Bacillati</taxon>
        <taxon>Bacillota</taxon>
        <taxon>Erysipelotrichia</taxon>
        <taxon>Erysipelotrichales</taxon>
        <taxon>Erysipelotrichaceae</taxon>
        <taxon>Dielma</taxon>
    </lineage>
</organism>
<proteinExistence type="inferred from homology"/>
<evidence type="ECO:0000313" key="7">
    <source>
        <dbReference type="Proteomes" id="UP000247612"/>
    </source>
</evidence>
<evidence type="ECO:0000313" key="6">
    <source>
        <dbReference type="EMBL" id="PXX79040.1"/>
    </source>
</evidence>
<dbReference type="RefSeq" id="WP_022937528.1">
    <property type="nucleotide sequence ID" value="NZ_BAABZA010000001.1"/>
</dbReference>
<dbReference type="SUPFAM" id="SSF74942">
    <property type="entry name" value="YhbC-like, C-terminal domain"/>
    <property type="match status" value="1"/>
</dbReference>
<comment type="subcellular location">
    <subcellularLocation>
        <location evidence="3">Cytoplasm</location>
    </subcellularLocation>
</comment>
<evidence type="ECO:0000256" key="2">
    <source>
        <dbReference type="ARBA" id="ARBA00022517"/>
    </source>
</evidence>
<dbReference type="Gene3D" id="3.30.300.70">
    <property type="entry name" value="RimP-like superfamily, N-terminal"/>
    <property type="match status" value="1"/>
</dbReference>
<dbReference type="AlphaFoldDB" id="A0A2V2FVJ2"/>
<gene>
    <name evidence="3" type="primary">rimP</name>
    <name evidence="6" type="ORF">DES51_106159</name>
    <name evidence="5" type="ORF">MQE39_05905</name>
</gene>
<dbReference type="Proteomes" id="UP001276902">
    <property type="component" value="Unassembled WGS sequence"/>
</dbReference>